<evidence type="ECO:0000259" key="2">
    <source>
        <dbReference type="Pfam" id="PF00823"/>
    </source>
</evidence>
<organism evidence="3 4">
    <name type="scientific">Mycobacterium talmoniae</name>
    <dbReference type="NCBI Taxonomy" id="1858794"/>
    <lineage>
        <taxon>Bacteria</taxon>
        <taxon>Bacillati</taxon>
        <taxon>Actinomycetota</taxon>
        <taxon>Actinomycetes</taxon>
        <taxon>Mycobacteriales</taxon>
        <taxon>Mycobacteriaceae</taxon>
        <taxon>Mycobacterium</taxon>
    </lineage>
</organism>
<dbReference type="SUPFAM" id="SSF140459">
    <property type="entry name" value="PE/PPE dimer-like"/>
    <property type="match status" value="1"/>
</dbReference>
<name>A0A1S1MFF2_9MYCO</name>
<protein>
    <recommendedName>
        <fullName evidence="2">PPE domain-containing protein</fullName>
    </recommendedName>
</protein>
<dbReference type="GO" id="GO:0052572">
    <property type="term" value="P:response to host immune response"/>
    <property type="evidence" value="ECO:0007669"/>
    <property type="project" value="TreeGrafter"/>
</dbReference>
<feature type="domain" description="PPE" evidence="2">
    <location>
        <begin position="2"/>
        <end position="164"/>
    </location>
</feature>
<dbReference type="FunFam" id="1.20.1260.20:FF:000001">
    <property type="entry name" value="PPE family protein PPE41"/>
    <property type="match status" value="1"/>
</dbReference>
<accession>A0A1S1MFF2</accession>
<dbReference type="Proteomes" id="UP000179734">
    <property type="component" value="Unassembled WGS sequence"/>
</dbReference>
<proteinExistence type="inferred from homology"/>
<dbReference type="PANTHER" id="PTHR46766">
    <property type="entry name" value="GLUTAMINE-RICH PROTEIN 2"/>
    <property type="match status" value="1"/>
</dbReference>
<gene>
    <name evidence="3" type="ORF">BKN37_27190</name>
</gene>
<evidence type="ECO:0000313" key="4">
    <source>
        <dbReference type="Proteomes" id="UP000179734"/>
    </source>
</evidence>
<dbReference type="RefSeq" id="WP_071030416.1">
    <property type="nucleotide sequence ID" value="NZ_MLQM01000341.1"/>
</dbReference>
<feature type="non-terminal residue" evidence="3">
    <location>
        <position position="295"/>
    </location>
</feature>
<dbReference type="Gene3D" id="1.20.1260.20">
    <property type="entry name" value="PPE superfamily"/>
    <property type="match status" value="1"/>
</dbReference>
<dbReference type="InterPro" id="IPR000030">
    <property type="entry name" value="PPE_dom"/>
</dbReference>
<dbReference type="InterPro" id="IPR038332">
    <property type="entry name" value="PPE_sf"/>
</dbReference>
<reference evidence="3 4" key="1">
    <citation type="submission" date="2016-10" db="EMBL/GenBank/DDBJ databases">
        <title>Genome sequence of Mycobacterium talmonii.</title>
        <authorList>
            <person name="Greninger A.L."/>
            <person name="Elliott B."/>
            <person name="Vasireddy S."/>
            <person name="Vasireddy R."/>
        </authorList>
    </citation>
    <scope>NUCLEOTIDE SEQUENCE [LARGE SCALE GENOMIC DNA]</scope>
    <source>
        <strain evidence="4">NE-TNMC-100812</strain>
    </source>
</reference>
<evidence type="ECO:0000313" key="3">
    <source>
        <dbReference type="EMBL" id="OHU81303.1"/>
    </source>
</evidence>
<dbReference type="EMBL" id="MLQM01000341">
    <property type="protein sequence ID" value="OHU81303.1"/>
    <property type="molecule type" value="Genomic_DNA"/>
</dbReference>
<sequence>MDFGALPPEINSGRMYAGAGAGPLMAAAAAWSGLAAELDTTAASCQTVVAELTGADWLGPASAAMAAAVTPYLGWMNATAAATQHAAGQAMASAAAFETAFAMTVLPPVIAANRAALAALVATNVLGQNTPAIAANEALYGEMWSQDAAAMYGYAGSSATAGRLNPLAAPAPVTTPAGPADQAAAVGQAHAGTAAVAGQTELAQLLSRLSEAMQGLASPLTTGGAGLSTAMSDMAGGVDSFFGIPLVSNATNGAVNTAAWFVMAAIPNAVSLGHTLAGAAPAAATAEAVAPASLG</sequence>
<dbReference type="AlphaFoldDB" id="A0A1S1MFF2"/>
<dbReference type="Pfam" id="PF00823">
    <property type="entry name" value="PPE"/>
    <property type="match status" value="1"/>
</dbReference>
<keyword evidence="4" id="KW-1185">Reference proteome</keyword>
<comment type="similarity">
    <text evidence="1">Belongs to the mycobacterial PPE family.</text>
</comment>
<evidence type="ECO:0000256" key="1">
    <source>
        <dbReference type="ARBA" id="ARBA00010652"/>
    </source>
</evidence>
<comment type="caution">
    <text evidence="3">The sequence shown here is derived from an EMBL/GenBank/DDBJ whole genome shotgun (WGS) entry which is preliminary data.</text>
</comment>
<dbReference type="PANTHER" id="PTHR46766:SF1">
    <property type="entry name" value="GLUTAMINE-RICH PROTEIN 2"/>
    <property type="match status" value="1"/>
</dbReference>